<sequence>MVLRGPLLASSDGLTLECLCVILLSFRRAGRSRARKKSYLRRAAPISSQPSYSQSEAKAQRAIRILDTKANQKPGHIANQKPRPQRLIRSLDTKANQKQGYRATKKLVLKANRKLVLKANQKSGHKANLKPIHSQSEARTQSDSEAS</sequence>
<evidence type="ECO:0000313" key="2">
    <source>
        <dbReference type="EMBL" id="KAK3866142.1"/>
    </source>
</evidence>
<dbReference type="AlphaFoldDB" id="A0AAE1F2M1"/>
<organism evidence="2 3">
    <name type="scientific">Petrolisthes cinctipes</name>
    <name type="common">Flat porcelain crab</name>
    <dbReference type="NCBI Taxonomy" id="88211"/>
    <lineage>
        <taxon>Eukaryota</taxon>
        <taxon>Metazoa</taxon>
        <taxon>Ecdysozoa</taxon>
        <taxon>Arthropoda</taxon>
        <taxon>Crustacea</taxon>
        <taxon>Multicrustacea</taxon>
        <taxon>Malacostraca</taxon>
        <taxon>Eumalacostraca</taxon>
        <taxon>Eucarida</taxon>
        <taxon>Decapoda</taxon>
        <taxon>Pleocyemata</taxon>
        <taxon>Anomura</taxon>
        <taxon>Galatheoidea</taxon>
        <taxon>Porcellanidae</taxon>
        <taxon>Petrolisthes</taxon>
    </lineage>
</organism>
<feature type="region of interest" description="Disordered" evidence="1">
    <location>
        <begin position="66"/>
        <end position="104"/>
    </location>
</feature>
<comment type="caution">
    <text evidence="2">The sequence shown here is derived from an EMBL/GenBank/DDBJ whole genome shotgun (WGS) entry which is preliminary data.</text>
</comment>
<feature type="compositionally biased region" description="Polar residues" evidence="1">
    <location>
        <begin position="133"/>
        <end position="147"/>
    </location>
</feature>
<dbReference type="Proteomes" id="UP001286313">
    <property type="component" value="Unassembled WGS sequence"/>
</dbReference>
<evidence type="ECO:0000256" key="1">
    <source>
        <dbReference type="SAM" id="MobiDB-lite"/>
    </source>
</evidence>
<proteinExistence type="predicted"/>
<accession>A0AAE1F2M1</accession>
<reference evidence="2" key="1">
    <citation type="submission" date="2023-10" db="EMBL/GenBank/DDBJ databases">
        <title>Genome assemblies of two species of porcelain crab, Petrolisthes cinctipes and Petrolisthes manimaculis (Anomura: Porcellanidae).</title>
        <authorList>
            <person name="Angst P."/>
        </authorList>
    </citation>
    <scope>NUCLEOTIDE SEQUENCE</scope>
    <source>
        <strain evidence="2">PB745_01</strain>
        <tissue evidence="2">Gill</tissue>
    </source>
</reference>
<name>A0AAE1F2M1_PETCI</name>
<dbReference type="EMBL" id="JAWQEG010003456">
    <property type="protein sequence ID" value="KAK3866142.1"/>
    <property type="molecule type" value="Genomic_DNA"/>
</dbReference>
<gene>
    <name evidence="2" type="ORF">Pcinc_028303</name>
</gene>
<feature type="region of interest" description="Disordered" evidence="1">
    <location>
        <begin position="118"/>
        <end position="147"/>
    </location>
</feature>
<evidence type="ECO:0000313" key="3">
    <source>
        <dbReference type="Proteomes" id="UP001286313"/>
    </source>
</evidence>
<protein>
    <submittedName>
        <fullName evidence="2">Uncharacterized protein</fullName>
    </submittedName>
</protein>
<keyword evidence="3" id="KW-1185">Reference proteome</keyword>